<proteinExistence type="predicted"/>
<sequence length="636" mass="71122">MFEPHFDPPLPPFQSVGVEIWFTQFEAALECNSIWIEEFKFEVLQHILPPDLQSHLRFNWCSPTRYVDMREAVLNYFGATYRSRPPTPTPSAPSFQLFSTTPTSCSTQSTSHDSDSRPATMSQACAESASTNLSESRNIPSINSDDAVRTASEERVSDVPLEPPGYSPTTTQAEDQHDAPTETPALIGGGCTTTGAPSDSYAGSRMPSIDCSVRPRGQSPLKVLLDLVMPYSTRLREEIEQVLDVELIRQQAEHGTLDFLAYARHVISLMARMCAPIRDASIKELLEIKEVVPLFRGIMEQLRLMKIDMANFSIQQARPLIQSHSVTYEQEQFKKYLEVQTAANPSADPLALTKAWLKRSYDHLRSLSDQHSPDPINGPGCKGPGFSSVLAGAYMELLSWPDEDPYPETLRLDEARYRALKDKVHLATLVASILSITYRLGGAALQGISDFKDDLKSHTQLLLEGSLLLHNKRLSTDPPCCSEEELRETLKSVASQVIKEVQECLQKHGFNQLQISQERVLYDQIVVMTSPDHHVRKLLCSGDEASEKLLFYIRGPRRTTTRGPEVGKPNNAEHSRHPPFYSLSGTRHLSRVRRWTQTASDSNAMSAPSNAQESVRAHAERRPRKTGTPPCVPCRL</sequence>
<protein>
    <submittedName>
        <fullName evidence="1">Uncharacterized protein</fullName>
    </submittedName>
</protein>
<comment type="caution">
    <text evidence="1">The sequence shown here is derived from an EMBL/GenBank/DDBJ whole genome shotgun (WGS) entry which is preliminary data.</text>
</comment>
<accession>A0ACB7RPS1</accession>
<organism evidence="1 2">
    <name type="scientific">Hyalomma asiaticum</name>
    <name type="common">Tick</name>
    <dbReference type="NCBI Taxonomy" id="266040"/>
    <lineage>
        <taxon>Eukaryota</taxon>
        <taxon>Metazoa</taxon>
        <taxon>Ecdysozoa</taxon>
        <taxon>Arthropoda</taxon>
        <taxon>Chelicerata</taxon>
        <taxon>Arachnida</taxon>
        <taxon>Acari</taxon>
        <taxon>Parasitiformes</taxon>
        <taxon>Ixodida</taxon>
        <taxon>Ixodoidea</taxon>
        <taxon>Ixodidae</taxon>
        <taxon>Hyalomminae</taxon>
        <taxon>Hyalomma</taxon>
    </lineage>
</organism>
<evidence type="ECO:0000313" key="2">
    <source>
        <dbReference type="Proteomes" id="UP000821845"/>
    </source>
</evidence>
<name>A0ACB7RPS1_HYAAI</name>
<keyword evidence="2" id="KW-1185">Reference proteome</keyword>
<dbReference type="EMBL" id="CM023488">
    <property type="protein sequence ID" value="KAH6924661.1"/>
    <property type="molecule type" value="Genomic_DNA"/>
</dbReference>
<gene>
    <name evidence="1" type="ORF">HPB50_021802</name>
</gene>
<evidence type="ECO:0000313" key="1">
    <source>
        <dbReference type="EMBL" id="KAH6924661.1"/>
    </source>
</evidence>
<reference evidence="1" key="1">
    <citation type="submission" date="2020-05" db="EMBL/GenBank/DDBJ databases">
        <title>Large-scale comparative analyses of tick genomes elucidate their genetic diversity and vector capacities.</title>
        <authorList>
            <person name="Jia N."/>
            <person name="Wang J."/>
            <person name="Shi W."/>
            <person name="Du L."/>
            <person name="Sun Y."/>
            <person name="Zhan W."/>
            <person name="Jiang J."/>
            <person name="Wang Q."/>
            <person name="Zhang B."/>
            <person name="Ji P."/>
            <person name="Sakyi L.B."/>
            <person name="Cui X."/>
            <person name="Yuan T."/>
            <person name="Jiang B."/>
            <person name="Yang W."/>
            <person name="Lam T.T.-Y."/>
            <person name="Chang Q."/>
            <person name="Ding S."/>
            <person name="Wang X."/>
            <person name="Zhu J."/>
            <person name="Ruan X."/>
            <person name="Zhao L."/>
            <person name="Wei J."/>
            <person name="Que T."/>
            <person name="Du C."/>
            <person name="Cheng J."/>
            <person name="Dai P."/>
            <person name="Han X."/>
            <person name="Huang E."/>
            <person name="Gao Y."/>
            <person name="Liu J."/>
            <person name="Shao H."/>
            <person name="Ye R."/>
            <person name="Li L."/>
            <person name="Wei W."/>
            <person name="Wang X."/>
            <person name="Wang C."/>
            <person name="Yang T."/>
            <person name="Huo Q."/>
            <person name="Li W."/>
            <person name="Guo W."/>
            <person name="Chen H."/>
            <person name="Zhou L."/>
            <person name="Ni X."/>
            <person name="Tian J."/>
            <person name="Zhou Y."/>
            <person name="Sheng Y."/>
            <person name="Liu T."/>
            <person name="Pan Y."/>
            <person name="Xia L."/>
            <person name="Li J."/>
            <person name="Zhao F."/>
            <person name="Cao W."/>
        </authorList>
    </citation>
    <scope>NUCLEOTIDE SEQUENCE</scope>
    <source>
        <strain evidence="1">Hyas-2018</strain>
    </source>
</reference>
<dbReference type="Proteomes" id="UP000821845">
    <property type="component" value="Chromosome 8"/>
</dbReference>